<dbReference type="AlphaFoldDB" id="A0A8T2SAD4"/>
<accession>A0A8T2SAD4</accession>
<organism evidence="2 3">
    <name type="scientific">Ceratopteris richardii</name>
    <name type="common">Triangle waterfern</name>
    <dbReference type="NCBI Taxonomy" id="49495"/>
    <lineage>
        <taxon>Eukaryota</taxon>
        <taxon>Viridiplantae</taxon>
        <taxon>Streptophyta</taxon>
        <taxon>Embryophyta</taxon>
        <taxon>Tracheophyta</taxon>
        <taxon>Polypodiopsida</taxon>
        <taxon>Polypodiidae</taxon>
        <taxon>Polypodiales</taxon>
        <taxon>Pteridineae</taxon>
        <taxon>Pteridaceae</taxon>
        <taxon>Parkerioideae</taxon>
        <taxon>Ceratopteris</taxon>
    </lineage>
</organism>
<protein>
    <submittedName>
        <fullName evidence="2">Uncharacterized protein</fullName>
    </submittedName>
</protein>
<evidence type="ECO:0000256" key="1">
    <source>
        <dbReference type="ARBA" id="ARBA00007160"/>
    </source>
</evidence>
<comment type="caution">
    <text evidence="2">The sequence shown here is derived from an EMBL/GenBank/DDBJ whole genome shotgun (WGS) entry which is preliminary data.</text>
</comment>
<comment type="similarity">
    <text evidence="1">Belongs to the abscisic acid and water stress-induced protein family.</text>
</comment>
<sequence length="127" mass="14476">MSCHHHHHESPEYVQQECFECERVYSSRPPTCEYECRERASYHEAGRSSYRSAHNSNFKRNERLGELGALASTAFAMYEGRKAKVDPEHGQKHQLEAGAGALGAVASAGYAYYEHRQKNAHNGQRYE</sequence>
<gene>
    <name evidence="2" type="ORF">KP509_21G059600</name>
</gene>
<dbReference type="InterPro" id="IPR003496">
    <property type="entry name" value="ABA_WDS"/>
</dbReference>
<dbReference type="EMBL" id="CM035426">
    <property type="protein sequence ID" value="KAH7315659.1"/>
    <property type="molecule type" value="Genomic_DNA"/>
</dbReference>
<evidence type="ECO:0000313" key="3">
    <source>
        <dbReference type="Proteomes" id="UP000825935"/>
    </source>
</evidence>
<dbReference type="Pfam" id="PF02496">
    <property type="entry name" value="ABA_WDS"/>
    <property type="match status" value="1"/>
</dbReference>
<dbReference type="PANTHER" id="PTHR33801:SF8">
    <property type="entry name" value="OS01G0963600 PROTEIN"/>
    <property type="match status" value="1"/>
</dbReference>
<reference evidence="2" key="1">
    <citation type="submission" date="2021-08" db="EMBL/GenBank/DDBJ databases">
        <title>WGS assembly of Ceratopteris richardii.</title>
        <authorList>
            <person name="Marchant D.B."/>
            <person name="Chen G."/>
            <person name="Jenkins J."/>
            <person name="Shu S."/>
            <person name="Leebens-Mack J."/>
            <person name="Grimwood J."/>
            <person name="Schmutz J."/>
            <person name="Soltis P."/>
            <person name="Soltis D."/>
            <person name="Chen Z.-H."/>
        </authorList>
    </citation>
    <scope>NUCLEOTIDE SEQUENCE</scope>
    <source>
        <strain evidence="2">Whitten #5841</strain>
        <tissue evidence="2">Leaf</tissue>
    </source>
</reference>
<dbReference type="OrthoDB" id="1938862at2759"/>
<keyword evidence="3" id="KW-1185">Reference proteome</keyword>
<dbReference type="Proteomes" id="UP000825935">
    <property type="component" value="Chromosome 21"/>
</dbReference>
<evidence type="ECO:0000313" key="2">
    <source>
        <dbReference type="EMBL" id="KAH7315659.1"/>
    </source>
</evidence>
<dbReference type="PANTHER" id="PTHR33801">
    <property type="entry name" value="ABSCISIC STRESS-RIPENING PROTEIN 5"/>
    <property type="match status" value="1"/>
</dbReference>
<proteinExistence type="inferred from homology"/>
<name>A0A8T2SAD4_CERRI</name>